<comment type="caution">
    <text evidence="2">The sequence shown here is derived from an EMBL/GenBank/DDBJ whole genome shotgun (WGS) entry which is preliminary data.</text>
</comment>
<proteinExistence type="predicted"/>
<gene>
    <name evidence="2" type="ORF">XENOCAPTIV_020742</name>
</gene>
<accession>A0ABV0RDC2</accession>
<evidence type="ECO:0000313" key="3">
    <source>
        <dbReference type="Proteomes" id="UP001434883"/>
    </source>
</evidence>
<sequence>MFIIYRQAGSGYKVRLKEMADWGDSLLNIMISLVQFVFSLANLSLFSLFLFINAPSWPPALLAEVLMSSYLTELSEEIEDYTQRFNTEDQLEWNLVLQEVAAFIEVIRDPALSVELRLSDASDRFILRALCVWNRPIRWWF</sequence>
<organism evidence="2 3">
    <name type="scientific">Xenoophorus captivus</name>
    <dbReference type="NCBI Taxonomy" id="1517983"/>
    <lineage>
        <taxon>Eukaryota</taxon>
        <taxon>Metazoa</taxon>
        <taxon>Chordata</taxon>
        <taxon>Craniata</taxon>
        <taxon>Vertebrata</taxon>
        <taxon>Euteleostomi</taxon>
        <taxon>Actinopterygii</taxon>
        <taxon>Neopterygii</taxon>
        <taxon>Teleostei</taxon>
        <taxon>Neoteleostei</taxon>
        <taxon>Acanthomorphata</taxon>
        <taxon>Ovalentaria</taxon>
        <taxon>Atherinomorphae</taxon>
        <taxon>Cyprinodontiformes</taxon>
        <taxon>Goodeidae</taxon>
        <taxon>Xenoophorus</taxon>
    </lineage>
</organism>
<dbReference type="Pfam" id="PF12070">
    <property type="entry name" value="SCAI"/>
    <property type="match status" value="1"/>
</dbReference>
<reference evidence="2 3" key="1">
    <citation type="submission" date="2021-06" db="EMBL/GenBank/DDBJ databases">
        <authorList>
            <person name="Palmer J.M."/>
        </authorList>
    </citation>
    <scope>NUCLEOTIDE SEQUENCE [LARGE SCALE GENOMIC DNA]</scope>
    <source>
        <strain evidence="2 3">XC_2019</strain>
        <tissue evidence="2">Muscle</tissue>
    </source>
</reference>
<evidence type="ECO:0000313" key="2">
    <source>
        <dbReference type="EMBL" id="MEQ2206006.1"/>
    </source>
</evidence>
<keyword evidence="1" id="KW-0812">Transmembrane</keyword>
<evidence type="ECO:0000256" key="1">
    <source>
        <dbReference type="SAM" id="Phobius"/>
    </source>
</evidence>
<name>A0ABV0RDC2_9TELE</name>
<feature type="transmembrane region" description="Helical" evidence="1">
    <location>
        <begin position="29"/>
        <end position="52"/>
    </location>
</feature>
<keyword evidence="1" id="KW-1133">Transmembrane helix</keyword>
<keyword evidence="1" id="KW-0472">Membrane</keyword>
<keyword evidence="3" id="KW-1185">Reference proteome</keyword>
<protein>
    <submittedName>
        <fullName evidence="2">Uncharacterized protein</fullName>
    </submittedName>
</protein>
<dbReference type="InterPro" id="IPR022709">
    <property type="entry name" value="SCAI"/>
</dbReference>
<dbReference type="EMBL" id="JAHRIN010042458">
    <property type="protein sequence ID" value="MEQ2206006.1"/>
    <property type="molecule type" value="Genomic_DNA"/>
</dbReference>
<dbReference type="Proteomes" id="UP001434883">
    <property type="component" value="Unassembled WGS sequence"/>
</dbReference>